<dbReference type="RefSeq" id="WP_102925265.1">
    <property type="nucleotide sequence ID" value="NZ_LJSN01000003.1"/>
</dbReference>
<feature type="domain" description="Aminoglycoside phosphotransferase" evidence="2">
    <location>
        <begin position="120"/>
        <end position="314"/>
    </location>
</feature>
<evidence type="ECO:0000256" key="1">
    <source>
        <dbReference type="SAM" id="MobiDB-lite"/>
    </source>
</evidence>
<feature type="compositionally biased region" description="Low complexity" evidence="1">
    <location>
        <begin position="39"/>
        <end position="57"/>
    </location>
</feature>
<dbReference type="Gene3D" id="3.30.200.20">
    <property type="entry name" value="Phosphorylase Kinase, domain 1"/>
    <property type="match status" value="1"/>
</dbReference>
<dbReference type="AlphaFoldDB" id="A0A2N8P9J3"/>
<organism evidence="3 4">
    <name type="scientific">Streptomyces noursei</name>
    <name type="common">Streptomyces albulus</name>
    <dbReference type="NCBI Taxonomy" id="1971"/>
    <lineage>
        <taxon>Bacteria</taxon>
        <taxon>Bacillati</taxon>
        <taxon>Actinomycetota</taxon>
        <taxon>Actinomycetes</taxon>
        <taxon>Kitasatosporales</taxon>
        <taxon>Streptomycetaceae</taxon>
        <taxon>Streptomyces</taxon>
    </lineage>
</organism>
<evidence type="ECO:0000259" key="2">
    <source>
        <dbReference type="Pfam" id="PF01636"/>
    </source>
</evidence>
<gene>
    <name evidence="3" type="ORF">AOB60_25615</name>
</gene>
<dbReference type="Proteomes" id="UP000236047">
    <property type="component" value="Unassembled WGS sequence"/>
</dbReference>
<dbReference type="PANTHER" id="PTHR21310">
    <property type="entry name" value="AMINOGLYCOSIDE PHOSPHOTRANSFERASE-RELATED-RELATED"/>
    <property type="match status" value="1"/>
</dbReference>
<dbReference type="GO" id="GO:0016740">
    <property type="term" value="F:transferase activity"/>
    <property type="evidence" value="ECO:0007669"/>
    <property type="project" value="UniProtKB-KW"/>
</dbReference>
<dbReference type="Pfam" id="PF01636">
    <property type="entry name" value="APH"/>
    <property type="match status" value="1"/>
</dbReference>
<feature type="region of interest" description="Disordered" evidence="1">
    <location>
        <begin position="77"/>
        <end position="99"/>
    </location>
</feature>
<sequence length="411" mass="45334">MTATPRPRTTTRDPEDLTRRLTAWLASRTQALGPSHGLPTPAEQGGPPPAAGASLPGPRVTAVTVPASNGMSSETLLFDIGQPAPDSAEPSAAHAQGEGPTSCVLRLAGDPAAYTIFPRYDMPRQYRTMRLVADRTDLPVPRPFWLEEDPAHLGAPFFVMARVPGRVPPDVMPYTYEGNWLYDATDAERDRLEAESVAVLARLHDQVPVESAEFLALPGTGSPLRRHVDAQRAYYAWVVDGLPRSPLIERGFAWLADHWPEDSDETVLTWGDARIGNIVYDGFAPAAILDWEMAALGPRELDLGWMIYLHRFFQDLTEGGGQRGLPDFLRRDRVEARYARLTGHEPRAMEFHTLYAALRHAIVMLRVAYRQIHFGEGVPPASAGGVPVPADPDGLIMHRDTLEAMLAGRYW</sequence>
<dbReference type="InterPro" id="IPR051678">
    <property type="entry name" value="AGP_Transferase"/>
</dbReference>
<reference evidence="4" key="1">
    <citation type="submission" date="2015-09" db="EMBL/GenBank/DDBJ databases">
        <authorList>
            <person name="Graham D.E."/>
            <person name="Mahan K.M."/>
            <person name="Klingeman D.M."/>
            <person name="Fida T."/>
            <person name="Giannone R.J."/>
            <person name="Hettich R.L."/>
            <person name="Parry R.J."/>
            <person name="Spain J.C."/>
        </authorList>
    </citation>
    <scope>NUCLEOTIDE SEQUENCE [LARGE SCALE GENOMIC DNA]</scope>
    <source>
        <strain evidence="4">JCM 4701</strain>
    </source>
</reference>
<dbReference type="SUPFAM" id="SSF56112">
    <property type="entry name" value="Protein kinase-like (PK-like)"/>
    <property type="match status" value="1"/>
</dbReference>
<dbReference type="CDD" id="cd05154">
    <property type="entry name" value="ACAD10_11_N-like"/>
    <property type="match status" value="1"/>
</dbReference>
<protein>
    <submittedName>
        <fullName evidence="3">Aminoglycoside phosphotransferase</fullName>
    </submittedName>
</protein>
<accession>A0A2N8P9J3</accession>
<name>A0A2N8P9J3_STRNR</name>
<keyword evidence="3" id="KW-0808">Transferase</keyword>
<dbReference type="EMBL" id="LJSN01000003">
    <property type="protein sequence ID" value="PNE37656.1"/>
    <property type="molecule type" value="Genomic_DNA"/>
</dbReference>
<comment type="caution">
    <text evidence="3">The sequence shown here is derived from an EMBL/GenBank/DDBJ whole genome shotgun (WGS) entry which is preliminary data.</text>
</comment>
<dbReference type="Gene3D" id="3.90.1200.10">
    <property type="match status" value="1"/>
</dbReference>
<evidence type="ECO:0000313" key="3">
    <source>
        <dbReference type="EMBL" id="PNE37656.1"/>
    </source>
</evidence>
<proteinExistence type="predicted"/>
<dbReference type="InterPro" id="IPR002575">
    <property type="entry name" value="Aminoglycoside_PTrfase"/>
</dbReference>
<keyword evidence="4" id="KW-1185">Reference proteome</keyword>
<dbReference type="PANTHER" id="PTHR21310:SF40">
    <property type="entry name" value="AMINOGLYCOSIDE PHOSPHOTRANSFERASE DOMAIN-CONTAINING PROTEIN-RELATED"/>
    <property type="match status" value="1"/>
</dbReference>
<feature type="region of interest" description="Disordered" evidence="1">
    <location>
        <begin position="25"/>
        <end position="57"/>
    </location>
</feature>
<evidence type="ECO:0000313" key="4">
    <source>
        <dbReference type="Proteomes" id="UP000236047"/>
    </source>
</evidence>
<dbReference type="InterPro" id="IPR011009">
    <property type="entry name" value="Kinase-like_dom_sf"/>
</dbReference>
<dbReference type="InterPro" id="IPR041726">
    <property type="entry name" value="ACAD10_11_N"/>
</dbReference>